<evidence type="ECO:0000313" key="2">
    <source>
        <dbReference type="EMBL" id="KAF0021837.1"/>
    </source>
</evidence>
<evidence type="ECO:0000313" key="3">
    <source>
        <dbReference type="Proteomes" id="UP000438429"/>
    </source>
</evidence>
<gene>
    <name evidence="2" type="ORF">F2P81_025910</name>
</gene>
<name>A0A6A4RNW7_SCOMX</name>
<dbReference type="InterPro" id="IPR014710">
    <property type="entry name" value="RmlC-like_jellyroll"/>
</dbReference>
<evidence type="ECO:0000259" key="1">
    <source>
        <dbReference type="PROSITE" id="PS50042"/>
    </source>
</evidence>
<dbReference type="InterPro" id="IPR000595">
    <property type="entry name" value="cNMP-bd_dom"/>
</dbReference>
<dbReference type="InterPro" id="IPR018490">
    <property type="entry name" value="cNMP-bd_dom_sf"/>
</dbReference>
<accession>A0A6A4RNW7</accession>
<protein>
    <recommendedName>
        <fullName evidence="1">Cyclic nucleotide-binding domain-containing protein</fullName>
    </recommendedName>
</protein>
<sequence>MTRRKVLKQALHYNPFKKKVRSKMSNSPSSFADSVKKLLTDALNKNQYLRRLELQQVKDMVECMYERTYQQGEYVVTQGEAGNHLFVLAVPSGKGEKLKLKTGVFLVCVCVFADCEVGASEINS</sequence>
<dbReference type="Proteomes" id="UP000438429">
    <property type="component" value="Unassembled WGS sequence"/>
</dbReference>
<proteinExistence type="predicted"/>
<comment type="caution">
    <text evidence="2">The sequence shown here is derived from an EMBL/GenBank/DDBJ whole genome shotgun (WGS) entry which is preliminary data.</text>
</comment>
<dbReference type="Gene3D" id="2.60.120.10">
    <property type="entry name" value="Jelly Rolls"/>
    <property type="match status" value="1"/>
</dbReference>
<dbReference type="PROSITE" id="PS50042">
    <property type="entry name" value="CNMP_BINDING_3"/>
    <property type="match status" value="1"/>
</dbReference>
<reference evidence="2 3" key="1">
    <citation type="submission" date="2019-06" db="EMBL/GenBank/DDBJ databases">
        <title>Draft genomes of female and male turbot (Scophthalmus maximus).</title>
        <authorList>
            <person name="Xu H."/>
            <person name="Xu X.-W."/>
            <person name="Shao C."/>
            <person name="Chen S."/>
        </authorList>
    </citation>
    <scope>NUCLEOTIDE SEQUENCE [LARGE SCALE GENOMIC DNA]</scope>
    <source>
        <strain evidence="2">Ysfricsl-2016a</strain>
        <tissue evidence="2">Blood</tissue>
    </source>
</reference>
<dbReference type="EMBL" id="VEVO01001517">
    <property type="protein sequence ID" value="KAF0021837.1"/>
    <property type="molecule type" value="Genomic_DNA"/>
</dbReference>
<feature type="domain" description="Cyclic nucleotide-binding" evidence="1">
    <location>
        <begin position="48"/>
        <end position="88"/>
    </location>
</feature>
<dbReference type="AlphaFoldDB" id="A0A6A4RNW7"/>
<organism evidence="2 3">
    <name type="scientific">Scophthalmus maximus</name>
    <name type="common">Turbot</name>
    <name type="synonym">Psetta maxima</name>
    <dbReference type="NCBI Taxonomy" id="52904"/>
    <lineage>
        <taxon>Eukaryota</taxon>
        <taxon>Metazoa</taxon>
        <taxon>Chordata</taxon>
        <taxon>Craniata</taxon>
        <taxon>Vertebrata</taxon>
        <taxon>Euteleostomi</taxon>
        <taxon>Actinopterygii</taxon>
        <taxon>Neopterygii</taxon>
        <taxon>Teleostei</taxon>
        <taxon>Neoteleostei</taxon>
        <taxon>Acanthomorphata</taxon>
        <taxon>Carangaria</taxon>
        <taxon>Pleuronectiformes</taxon>
        <taxon>Pleuronectoidei</taxon>
        <taxon>Scophthalmidae</taxon>
        <taxon>Scophthalmus</taxon>
    </lineage>
</organism>
<dbReference type="SUPFAM" id="SSF51206">
    <property type="entry name" value="cAMP-binding domain-like"/>
    <property type="match status" value="1"/>
</dbReference>